<sequence>KEQLLDRFTRLFSQCSRIKKLEIDMGNTHWNGMERNFLKKTLGDVKVEELVFTNIKSFDRNSTSAILDLLRSCKFGRLILISNRSAYTANLIICLPFSEAFYSEAVELVSAIEIRYNHFAGFSRNDIARLATRSQC</sequence>
<dbReference type="EMBL" id="BTSX01000002">
    <property type="protein sequence ID" value="GMS82514.1"/>
    <property type="molecule type" value="Genomic_DNA"/>
</dbReference>
<reference evidence="1" key="1">
    <citation type="submission" date="2023-10" db="EMBL/GenBank/DDBJ databases">
        <title>Genome assembly of Pristionchus species.</title>
        <authorList>
            <person name="Yoshida K."/>
            <person name="Sommer R.J."/>
        </authorList>
    </citation>
    <scope>NUCLEOTIDE SEQUENCE</scope>
    <source>
        <strain evidence="1">RS0144</strain>
    </source>
</reference>
<evidence type="ECO:0000313" key="1">
    <source>
        <dbReference type="EMBL" id="GMS82514.1"/>
    </source>
</evidence>
<evidence type="ECO:0000313" key="2">
    <source>
        <dbReference type="Proteomes" id="UP001432027"/>
    </source>
</evidence>
<organism evidence="1 2">
    <name type="scientific">Pristionchus entomophagus</name>
    <dbReference type="NCBI Taxonomy" id="358040"/>
    <lineage>
        <taxon>Eukaryota</taxon>
        <taxon>Metazoa</taxon>
        <taxon>Ecdysozoa</taxon>
        <taxon>Nematoda</taxon>
        <taxon>Chromadorea</taxon>
        <taxon>Rhabditida</taxon>
        <taxon>Rhabditina</taxon>
        <taxon>Diplogasteromorpha</taxon>
        <taxon>Diplogasteroidea</taxon>
        <taxon>Neodiplogasteridae</taxon>
        <taxon>Pristionchus</taxon>
    </lineage>
</organism>
<feature type="non-terminal residue" evidence="1">
    <location>
        <position position="1"/>
    </location>
</feature>
<dbReference type="Proteomes" id="UP001432027">
    <property type="component" value="Unassembled WGS sequence"/>
</dbReference>
<dbReference type="AlphaFoldDB" id="A0AAV5SMD6"/>
<comment type="caution">
    <text evidence="1">The sequence shown here is derived from an EMBL/GenBank/DDBJ whole genome shotgun (WGS) entry which is preliminary data.</text>
</comment>
<protein>
    <submittedName>
        <fullName evidence="1">Uncharacterized protein</fullName>
    </submittedName>
</protein>
<proteinExistence type="predicted"/>
<accession>A0AAV5SMD6</accession>
<name>A0AAV5SMD6_9BILA</name>
<keyword evidence="2" id="KW-1185">Reference proteome</keyword>
<gene>
    <name evidence="1" type="ORF">PENTCL1PPCAC_4689</name>
</gene>